<accession>A0A6P2DJW6</accession>
<dbReference type="PANTHER" id="PTHR41287">
    <property type="match status" value="1"/>
</dbReference>
<dbReference type="Pfam" id="PF03354">
    <property type="entry name" value="TerL_ATPase"/>
    <property type="match status" value="1"/>
</dbReference>
<dbReference type="Gene3D" id="3.40.50.300">
    <property type="entry name" value="P-loop containing nucleotide triphosphate hydrolases"/>
    <property type="match status" value="1"/>
</dbReference>
<dbReference type="InterPro" id="IPR046461">
    <property type="entry name" value="TerL_ATPase"/>
</dbReference>
<dbReference type="Proteomes" id="UP000464178">
    <property type="component" value="Chromosome"/>
</dbReference>
<name>A0A6P2DJW6_9BACT</name>
<proteinExistence type="predicted"/>
<sequence length="560" mass="62893">MTIDRDTKNWIRTVADERAAKAGMRFDGERGEFVCGWIEENCCLYEGDRAGEPLELYPAQREFLMRLFSWVRWSDEWDQWIRRFTHAGLWAAKKNGKSPLAAAYNLYLLCGDNEPGQKVYMMAHDGTQAKIAQTHAINMVQMSPALDEDCKINMTSLQISHLPSKSVLQVVTGDNKRGADSKHGYNGSVTIDEMHVVNLQMMEAVGRAGISRKEPLQTSFSTAGTDPSSAGFGRCKRGREVNEGRVNDPHYLHVEYAAPQKATATEIDENLDEYGKLANPAWGTLIKPSEYRADWERSKSEPRKVAIFMQERLNIWVGSVSRWLDQRAWERGARRYTLADLAGRSCYLGFDAARKLDMNAAVFLFPWPEDGDECLRLWPVFWLPEQTARERAHLFPFETWAAEGHLNLTPGGTMDYSRVKADLRAAITGNQLDVTCLYYDEHYANELTQALHEGESLGTASVPGVVGDRKEVRQNIMTMTGLACEFERRLRAGSIQHPGNLVMDWQIGHCEVIRDRNNNIAPKKPDPNSAKNIDGVAAALDAMVGVIENPGTSAPTVTFI</sequence>
<dbReference type="PANTHER" id="PTHR41287:SF1">
    <property type="entry name" value="PROTEIN YMFN"/>
    <property type="match status" value="1"/>
</dbReference>
<protein>
    <submittedName>
        <fullName evidence="3">Uncharacterized protein</fullName>
    </submittedName>
</protein>
<dbReference type="InterPro" id="IPR005021">
    <property type="entry name" value="Terminase_largesu-like"/>
</dbReference>
<evidence type="ECO:0000313" key="4">
    <source>
        <dbReference type="Proteomes" id="UP000464178"/>
    </source>
</evidence>
<feature type="domain" description="Terminase large subunit-like endonuclease" evidence="2">
    <location>
        <begin position="278"/>
        <end position="544"/>
    </location>
</feature>
<keyword evidence="4" id="KW-1185">Reference proteome</keyword>
<gene>
    <name evidence="3" type="ORF">SOIL9_71370</name>
</gene>
<reference evidence="3 4" key="1">
    <citation type="submission" date="2019-05" db="EMBL/GenBank/DDBJ databases">
        <authorList>
            <consortium name="Science for Life Laboratories"/>
        </authorList>
    </citation>
    <scope>NUCLEOTIDE SEQUENCE [LARGE SCALE GENOMIC DNA]</scope>
    <source>
        <strain evidence="3">Soil9</strain>
    </source>
</reference>
<evidence type="ECO:0000313" key="3">
    <source>
        <dbReference type="EMBL" id="VTS03575.1"/>
    </source>
</evidence>
<dbReference type="KEGG" id="gms:SOIL9_71370"/>
<dbReference type="Pfam" id="PF20441">
    <property type="entry name" value="TerL_nuclease"/>
    <property type="match status" value="1"/>
</dbReference>
<dbReference type="RefSeq" id="WP_162673073.1">
    <property type="nucleotide sequence ID" value="NZ_LR593886.1"/>
</dbReference>
<organism evidence="3 4">
    <name type="scientific">Gemmata massiliana</name>
    <dbReference type="NCBI Taxonomy" id="1210884"/>
    <lineage>
        <taxon>Bacteria</taxon>
        <taxon>Pseudomonadati</taxon>
        <taxon>Planctomycetota</taxon>
        <taxon>Planctomycetia</taxon>
        <taxon>Gemmatales</taxon>
        <taxon>Gemmataceae</taxon>
        <taxon>Gemmata</taxon>
    </lineage>
</organism>
<dbReference type="InterPro" id="IPR027417">
    <property type="entry name" value="P-loop_NTPase"/>
</dbReference>
<dbReference type="InterPro" id="IPR046462">
    <property type="entry name" value="TerL_nuclease"/>
</dbReference>
<dbReference type="AlphaFoldDB" id="A0A6P2DJW6"/>
<evidence type="ECO:0000259" key="2">
    <source>
        <dbReference type="Pfam" id="PF20441"/>
    </source>
</evidence>
<evidence type="ECO:0000259" key="1">
    <source>
        <dbReference type="Pfam" id="PF03354"/>
    </source>
</evidence>
<dbReference type="EMBL" id="LR593886">
    <property type="protein sequence ID" value="VTS03575.1"/>
    <property type="molecule type" value="Genomic_DNA"/>
</dbReference>
<feature type="domain" description="Terminase large subunit-like ATPase" evidence="1">
    <location>
        <begin position="67"/>
        <end position="229"/>
    </location>
</feature>
<dbReference type="GO" id="GO:0004519">
    <property type="term" value="F:endonuclease activity"/>
    <property type="evidence" value="ECO:0007669"/>
    <property type="project" value="InterPro"/>
</dbReference>